<accession>A0AAJ3NKR8</accession>
<dbReference type="PANTHER" id="PTHR34846">
    <property type="entry name" value="4-CARBOXYMUCONOLACTONE DECARBOXYLASE FAMILY PROTEIN (AFU_ORTHOLOGUE AFUA_6G11590)"/>
    <property type="match status" value="1"/>
</dbReference>
<keyword evidence="3" id="KW-1185">Reference proteome</keyword>
<reference evidence="2 3" key="1">
    <citation type="submission" date="2016-01" db="EMBL/GenBank/DDBJ databases">
        <title>The new phylogeny of the genus Mycobacterium.</title>
        <authorList>
            <person name="Tarcisio F."/>
            <person name="Conor M."/>
            <person name="Antonella G."/>
            <person name="Elisabetta G."/>
            <person name="Giulia F.S."/>
            <person name="Sara T."/>
            <person name="Anna F."/>
            <person name="Clotilde B."/>
            <person name="Roberto B."/>
            <person name="Veronica D.S."/>
            <person name="Fabio R."/>
            <person name="Monica P."/>
            <person name="Olivier J."/>
            <person name="Enrico T."/>
            <person name="Nicola S."/>
        </authorList>
    </citation>
    <scope>NUCLEOTIDE SEQUENCE [LARGE SCALE GENOMIC DNA]</scope>
    <source>
        <strain evidence="2 3">DSM 44616</strain>
    </source>
</reference>
<proteinExistence type="predicted"/>
<evidence type="ECO:0000313" key="2">
    <source>
        <dbReference type="EMBL" id="ORW64194.1"/>
    </source>
</evidence>
<dbReference type="InterPro" id="IPR003779">
    <property type="entry name" value="CMD-like"/>
</dbReference>
<gene>
    <name evidence="2" type="ORF">AWC23_26520</name>
</gene>
<dbReference type="SUPFAM" id="SSF69118">
    <property type="entry name" value="AhpD-like"/>
    <property type="match status" value="1"/>
</dbReference>
<dbReference type="Proteomes" id="UP000193387">
    <property type="component" value="Unassembled WGS sequence"/>
</dbReference>
<dbReference type="Gene3D" id="1.20.1290.10">
    <property type="entry name" value="AhpD-like"/>
    <property type="match status" value="1"/>
</dbReference>
<dbReference type="EMBL" id="LQPR01000084">
    <property type="protein sequence ID" value="ORW64194.1"/>
    <property type="molecule type" value="Genomic_DNA"/>
</dbReference>
<dbReference type="Pfam" id="PF02627">
    <property type="entry name" value="CMD"/>
    <property type="match status" value="1"/>
</dbReference>
<comment type="caution">
    <text evidence="2">The sequence shown here is derived from an EMBL/GenBank/DDBJ whole genome shotgun (WGS) entry which is preliminary data.</text>
</comment>
<dbReference type="InterPro" id="IPR029032">
    <property type="entry name" value="AhpD-like"/>
</dbReference>
<organism evidence="2 3">
    <name type="scientific">Mycobacterium saskatchewanense</name>
    <dbReference type="NCBI Taxonomy" id="220927"/>
    <lineage>
        <taxon>Bacteria</taxon>
        <taxon>Bacillati</taxon>
        <taxon>Actinomycetota</taxon>
        <taxon>Actinomycetes</taxon>
        <taxon>Mycobacteriales</taxon>
        <taxon>Mycobacteriaceae</taxon>
        <taxon>Mycobacterium</taxon>
        <taxon>Mycobacterium simiae complex</taxon>
    </lineage>
</organism>
<sequence length="180" mass="19826">MTRVPLADLQRQPEPIRGWAARHGNINVFRLLANAPNVFGGWTQMADDLFTSPTFEERMRELIVLRVAHLQASPYELLHHLGRARAAGLSDRQINAVAGGAPLDAAGLRREERTALEVTTELCTTHQLSDETFAAAHGMFGDEAFTELLMIIAFYYGLALVINAVDLDLDATARFEPGTP</sequence>
<dbReference type="AlphaFoldDB" id="A0AAJ3NKR8"/>
<evidence type="ECO:0000313" key="3">
    <source>
        <dbReference type="Proteomes" id="UP000193387"/>
    </source>
</evidence>
<feature type="domain" description="Carboxymuconolactone decarboxylase-like" evidence="1">
    <location>
        <begin position="36"/>
        <end position="106"/>
    </location>
</feature>
<dbReference type="RefSeq" id="WP_085258597.1">
    <property type="nucleotide sequence ID" value="NZ_AP022573.1"/>
</dbReference>
<protein>
    <submittedName>
        <fullName evidence="2">4-carboxy muconolactone decarboxylase</fullName>
    </submittedName>
</protein>
<dbReference type="PANTHER" id="PTHR34846:SF11">
    <property type="entry name" value="4-CARBOXYMUCONOLACTONE DECARBOXYLASE FAMILY PROTEIN (AFU_ORTHOLOGUE AFUA_6G11590)"/>
    <property type="match status" value="1"/>
</dbReference>
<name>A0AAJ3NKR8_9MYCO</name>
<evidence type="ECO:0000259" key="1">
    <source>
        <dbReference type="Pfam" id="PF02627"/>
    </source>
</evidence>
<dbReference type="GO" id="GO:0051920">
    <property type="term" value="F:peroxiredoxin activity"/>
    <property type="evidence" value="ECO:0007669"/>
    <property type="project" value="InterPro"/>
</dbReference>